<dbReference type="Proteomes" id="UP000199393">
    <property type="component" value="Chromosome I"/>
</dbReference>
<organism evidence="3 4">
    <name type="scientific">Micromonospora krabiensis</name>
    <dbReference type="NCBI Taxonomy" id="307121"/>
    <lineage>
        <taxon>Bacteria</taxon>
        <taxon>Bacillati</taxon>
        <taxon>Actinomycetota</taxon>
        <taxon>Actinomycetes</taxon>
        <taxon>Micromonosporales</taxon>
        <taxon>Micromonosporaceae</taxon>
        <taxon>Micromonospora</taxon>
    </lineage>
</organism>
<name>A0A1C3N506_9ACTN</name>
<proteinExistence type="predicted"/>
<feature type="transmembrane region" description="Helical" evidence="2">
    <location>
        <begin position="55"/>
        <end position="74"/>
    </location>
</feature>
<keyword evidence="4" id="KW-1185">Reference proteome</keyword>
<sequence>MAEEDFTRTGTDASGRGAGHRAAATAARHRSGAPVARRARAALGRSIRPGAPRRWVVAGLTLLTGLTGLLAYVGTRPGPEPVLPSGVPAGVGRPTGYPAVEANRSEPGPAAPGLRPRQRPPSPPPSPTPSPSVSAPASPQLSVSQRDIPAEVDLTAVGSRDWVHWGLRGNSTVRKRGGTGEILDEGGRGRRGNWDGNQEVFSWRDGGSVRSAHATSTGVFTCGAGNGFSLAVAGSGELRTVRLYAGLWMARGRLEARLSTGGPATTLRLEDPHTSRSAEFTVRFRAPKDARLLISWTTEAVFSRGCGNVGLQAVALR</sequence>
<protein>
    <recommendedName>
        <fullName evidence="5">NPCBM/NEW2 domain-containing protein</fullName>
    </recommendedName>
</protein>
<feature type="compositionally biased region" description="Low complexity" evidence="1">
    <location>
        <begin position="131"/>
        <end position="143"/>
    </location>
</feature>
<keyword evidence="2" id="KW-0472">Membrane</keyword>
<evidence type="ECO:0008006" key="5">
    <source>
        <dbReference type="Google" id="ProtNLM"/>
    </source>
</evidence>
<dbReference type="AlphaFoldDB" id="A0A1C3N506"/>
<accession>A0A1C3N506</accession>
<keyword evidence="2" id="KW-0812">Transmembrane</keyword>
<dbReference type="RefSeq" id="WP_231922386.1">
    <property type="nucleotide sequence ID" value="NZ_JBHRWG010000004.1"/>
</dbReference>
<gene>
    <name evidence="3" type="ORF">GA0070620_3196</name>
</gene>
<feature type="region of interest" description="Disordered" evidence="1">
    <location>
        <begin position="81"/>
        <end position="143"/>
    </location>
</feature>
<evidence type="ECO:0000256" key="1">
    <source>
        <dbReference type="SAM" id="MobiDB-lite"/>
    </source>
</evidence>
<evidence type="ECO:0000313" key="4">
    <source>
        <dbReference type="Proteomes" id="UP000199393"/>
    </source>
</evidence>
<keyword evidence="2" id="KW-1133">Transmembrane helix</keyword>
<reference evidence="4" key="1">
    <citation type="submission" date="2016-06" db="EMBL/GenBank/DDBJ databases">
        <authorList>
            <person name="Varghese N."/>
        </authorList>
    </citation>
    <scope>NUCLEOTIDE SEQUENCE [LARGE SCALE GENOMIC DNA]</scope>
    <source>
        <strain evidence="4">DSM 45344</strain>
    </source>
</reference>
<evidence type="ECO:0000313" key="3">
    <source>
        <dbReference type="EMBL" id="SBV27670.1"/>
    </source>
</evidence>
<dbReference type="STRING" id="307121.GA0070620_3196"/>
<feature type="compositionally biased region" description="Pro residues" evidence="1">
    <location>
        <begin position="119"/>
        <end position="130"/>
    </location>
</feature>
<dbReference type="EMBL" id="LT598496">
    <property type="protein sequence ID" value="SBV27670.1"/>
    <property type="molecule type" value="Genomic_DNA"/>
</dbReference>
<feature type="region of interest" description="Disordered" evidence="1">
    <location>
        <begin position="1"/>
        <end position="36"/>
    </location>
</feature>
<evidence type="ECO:0000256" key="2">
    <source>
        <dbReference type="SAM" id="Phobius"/>
    </source>
</evidence>
<dbReference type="PATRIC" id="fig|307121.4.peg.3262"/>